<name>A0AAE8MZL3_9PEZI</name>
<keyword evidence="3" id="KW-0732">Signal</keyword>
<dbReference type="AlphaFoldDB" id="A0AAE8MZL3"/>
<keyword evidence="2" id="KW-1133">Transmembrane helix</keyword>
<evidence type="ECO:0000313" key="4">
    <source>
        <dbReference type="EMBL" id="SPO03547.1"/>
    </source>
</evidence>
<keyword evidence="2" id="KW-0472">Membrane</keyword>
<feature type="transmembrane region" description="Helical" evidence="2">
    <location>
        <begin position="247"/>
        <end position="269"/>
    </location>
</feature>
<comment type="caution">
    <text evidence="4">The sequence shown here is derived from an EMBL/GenBank/DDBJ whole genome shotgun (WGS) entry which is preliminary data.</text>
</comment>
<dbReference type="EMBL" id="ONZQ02000008">
    <property type="protein sequence ID" value="SPO03547.1"/>
    <property type="molecule type" value="Genomic_DNA"/>
</dbReference>
<accession>A0AAE8MZL3</accession>
<reference evidence="4" key="1">
    <citation type="submission" date="2018-03" db="EMBL/GenBank/DDBJ databases">
        <authorList>
            <person name="Guldener U."/>
        </authorList>
    </citation>
    <scope>NUCLEOTIDE SEQUENCE</scope>
</reference>
<evidence type="ECO:0000313" key="5">
    <source>
        <dbReference type="Proteomes" id="UP001187682"/>
    </source>
</evidence>
<feature type="compositionally biased region" description="Low complexity" evidence="1">
    <location>
        <begin position="352"/>
        <end position="365"/>
    </location>
</feature>
<feature type="region of interest" description="Disordered" evidence="1">
    <location>
        <begin position="478"/>
        <end position="497"/>
    </location>
</feature>
<proteinExistence type="predicted"/>
<feature type="compositionally biased region" description="Low complexity" evidence="1">
    <location>
        <begin position="303"/>
        <end position="313"/>
    </location>
</feature>
<protein>
    <submittedName>
        <fullName evidence="4">Uncharacterized protein</fullName>
    </submittedName>
</protein>
<feature type="chain" id="PRO_5042259293" evidence="3">
    <location>
        <begin position="27"/>
        <end position="510"/>
    </location>
</feature>
<feature type="compositionally biased region" description="Basic and acidic residues" evidence="1">
    <location>
        <begin position="279"/>
        <end position="294"/>
    </location>
</feature>
<evidence type="ECO:0000256" key="3">
    <source>
        <dbReference type="SAM" id="SignalP"/>
    </source>
</evidence>
<feature type="compositionally biased region" description="Polar residues" evidence="1">
    <location>
        <begin position="366"/>
        <end position="377"/>
    </location>
</feature>
<evidence type="ECO:0000256" key="1">
    <source>
        <dbReference type="SAM" id="MobiDB-lite"/>
    </source>
</evidence>
<keyword evidence="5" id="KW-1185">Reference proteome</keyword>
<dbReference type="Proteomes" id="UP001187682">
    <property type="component" value="Unassembled WGS sequence"/>
</dbReference>
<feature type="signal peptide" evidence="3">
    <location>
        <begin position="1"/>
        <end position="26"/>
    </location>
</feature>
<gene>
    <name evidence="4" type="ORF">DNG_06230</name>
</gene>
<keyword evidence="2" id="KW-0812">Transmembrane</keyword>
<evidence type="ECO:0000256" key="2">
    <source>
        <dbReference type="SAM" id="Phobius"/>
    </source>
</evidence>
<feature type="region of interest" description="Disordered" evidence="1">
    <location>
        <begin position="345"/>
        <end position="452"/>
    </location>
</feature>
<organism evidence="4 5">
    <name type="scientific">Cephalotrichum gorgonifer</name>
    <dbReference type="NCBI Taxonomy" id="2041049"/>
    <lineage>
        <taxon>Eukaryota</taxon>
        <taxon>Fungi</taxon>
        <taxon>Dikarya</taxon>
        <taxon>Ascomycota</taxon>
        <taxon>Pezizomycotina</taxon>
        <taxon>Sordariomycetes</taxon>
        <taxon>Hypocreomycetidae</taxon>
        <taxon>Microascales</taxon>
        <taxon>Microascaceae</taxon>
        <taxon>Cephalotrichum</taxon>
    </lineage>
</organism>
<feature type="region of interest" description="Disordered" evidence="1">
    <location>
        <begin position="279"/>
        <end position="333"/>
    </location>
</feature>
<sequence>MKGFISPLPWHLALLILSLTSHVAESAEIRRRDGVFRTEKVQPLVTPAPHLGRRDQTACPTSYSLCGPNLGGGCCENGYSCAVDSCFATTAGPVTCLGQVGYHACGADVGGGCCPVGSICERGSRCIPAPGVSYSHECGASSFLCPQSLGYGCCQNGLACGKDRCFATDPVTNVFTRTTTTTGADGPETVTTTVTTVSTPGASETGETTVDSQFYKFYPTAVDKVQPIITEDDDNGDGKGGLTKGQLGGVVAGAIILLIIVVIAAWLIIRRLNRVAKAVEEQKPDGPDDRRETLEYPQKGTPESESLRTSAASRSRHRSGTTDSDYSEGGPSLFGLSTPSTFGAWSRRHSNRSSASSSAGRTISSWTRSNSHRSVNGRSPGIDGAGTPVSSLSEPAELEAKNTPAELSGDPAPITPITPELSGEGVPAGKKARAAGEGQGHGHKRSISTAPQLDVVSEDEGEMHGYYGPLDKMVGQTAARASEDAAPTKAAASSGQPKIVASVAGSLREM</sequence>